<dbReference type="InterPro" id="IPR050491">
    <property type="entry name" value="AmpC-like"/>
</dbReference>
<evidence type="ECO:0000313" key="2">
    <source>
        <dbReference type="EMBL" id="MBA8956686.1"/>
    </source>
</evidence>
<name>A0A7W3LYI7_ACTNM</name>
<feature type="domain" description="Beta-lactamase-related" evidence="1">
    <location>
        <begin position="58"/>
        <end position="390"/>
    </location>
</feature>
<reference evidence="2 3" key="1">
    <citation type="submission" date="2020-08" db="EMBL/GenBank/DDBJ databases">
        <title>Genomic Encyclopedia of Type Strains, Phase IV (KMG-IV): sequencing the most valuable type-strain genomes for metagenomic binning, comparative biology and taxonomic classification.</title>
        <authorList>
            <person name="Goeker M."/>
        </authorList>
    </citation>
    <scope>NUCLEOTIDE SEQUENCE [LARGE SCALE GENOMIC DNA]</scope>
    <source>
        <strain evidence="2 3">DSM 44197</strain>
    </source>
</reference>
<dbReference type="EMBL" id="JACJIA010000017">
    <property type="protein sequence ID" value="MBA8956686.1"/>
    <property type="molecule type" value="Genomic_DNA"/>
</dbReference>
<gene>
    <name evidence="2" type="ORF">HNR61_008375</name>
</gene>
<organism evidence="2 3">
    <name type="scientific">Actinomadura namibiensis</name>
    <dbReference type="NCBI Taxonomy" id="182080"/>
    <lineage>
        <taxon>Bacteria</taxon>
        <taxon>Bacillati</taxon>
        <taxon>Actinomycetota</taxon>
        <taxon>Actinomycetes</taxon>
        <taxon>Streptosporangiales</taxon>
        <taxon>Thermomonosporaceae</taxon>
        <taxon>Actinomadura</taxon>
    </lineage>
</organism>
<accession>A0A7W3LYI7</accession>
<dbReference type="SUPFAM" id="SSF56601">
    <property type="entry name" value="beta-lactamase/transpeptidase-like"/>
    <property type="match status" value="1"/>
</dbReference>
<dbReference type="PANTHER" id="PTHR46825:SF9">
    <property type="entry name" value="BETA-LACTAMASE-RELATED DOMAIN-CONTAINING PROTEIN"/>
    <property type="match status" value="1"/>
</dbReference>
<keyword evidence="3" id="KW-1185">Reference proteome</keyword>
<sequence>MTEHALNRRDFGKFAGMAGAGAVLSACSAEQRAASAGAAAAAPAWKVTGRALAGLGGFDATMKRFMTERGVSAGQLAVVRKGRLLLARGYSYSPDAAFAVQPTSLFRIASVSKPITATAVLRLVQDGKLRLTDRVAKLLGLSTAADPRLANVTVLHLLQHLGGWDKSLTPDVTWRDLEIAKALNVPLPIKHAHIMRYASARKLNHAPGTKPVYCNYGFLLLGRIIEKVTGQSYATYVQRTVLAPRGITRMRLGRSLTRAPGEVTYDSIHTTPTVLDGSGRKVPFPYGGFSLETHDSQGGWLSTAVDLVRFAGIYDGGTSVLNAASVGRAFAKPATGVNADGYYFGAGWMVRPVKGGLNTWHDGSQPGTSTLLVRRFDGLTWAVLFNRRQEGNAPSFGAIDGLLHQTANAVKSWPTGNLYPTYF</sequence>
<dbReference type="Pfam" id="PF00144">
    <property type="entry name" value="Beta-lactamase"/>
    <property type="match status" value="1"/>
</dbReference>
<dbReference type="InterPro" id="IPR006311">
    <property type="entry name" value="TAT_signal"/>
</dbReference>
<dbReference type="InterPro" id="IPR012338">
    <property type="entry name" value="Beta-lactam/transpept-like"/>
</dbReference>
<dbReference type="Gene3D" id="3.40.710.10">
    <property type="entry name" value="DD-peptidase/beta-lactamase superfamily"/>
    <property type="match status" value="1"/>
</dbReference>
<evidence type="ECO:0000313" key="3">
    <source>
        <dbReference type="Proteomes" id="UP000572680"/>
    </source>
</evidence>
<protein>
    <submittedName>
        <fullName evidence="2">CubicO group peptidase (Beta-lactamase class C family)</fullName>
    </submittedName>
</protein>
<dbReference type="RefSeq" id="WP_182848576.1">
    <property type="nucleotide sequence ID" value="NZ_BAAALP010000038.1"/>
</dbReference>
<comment type="caution">
    <text evidence="2">The sequence shown here is derived from an EMBL/GenBank/DDBJ whole genome shotgun (WGS) entry which is preliminary data.</text>
</comment>
<dbReference type="InterPro" id="IPR001466">
    <property type="entry name" value="Beta-lactam-related"/>
</dbReference>
<dbReference type="PANTHER" id="PTHR46825">
    <property type="entry name" value="D-ALANYL-D-ALANINE-CARBOXYPEPTIDASE/ENDOPEPTIDASE AMPH"/>
    <property type="match status" value="1"/>
</dbReference>
<dbReference type="AlphaFoldDB" id="A0A7W3LYI7"/>
<evidence type="ECO:0000259" key="1">
    <source>
        <dbReference type="Pfam" id="PF00144"/>
    </source>
</evidence>
<dbReference type="Proteomes" id="UP000572680">
    <property type="component" value="Unassembled WGS sequence"/>
</dbReference>
<dbReference type="PROSITE" id="PS51318">
    <property type="entry name" value="TAT"/>
    <property type="match status" value="1"/>
</dbReference>
<proteinExistence type="predicted"/>